<comment type="subcellular location">
    <subcellularLocation>
        <location evidence="1">Membrane</location>
    </subcellularLocation>
</comment>
<evidence type="ECO:0000256" key="2">
    <source>
        <dbReference type="ARBA" id="ARBA00022692"/>
    </source>
</evidence>
<organism evidence="6 7">
    <name type="scientific">Xiphophorus couchianus</name>
    <name type="common">Monterrey platyfish</name>
    <dbReference type="NCBI Taxonomy" id="32473"/>
    <lineage>
        <taxon>Eukaryota</taxon>
        <taxon>Metazoa</taxon>
        <taxon>Chordata</taxon>
        <taxon>Craniata</taxon>
        <taxon>Vertebrata</taxon>
        <taxon>Euteleostomi</taxon>
        <taxon>Actinopterygii</taxon>
        <taxon>Neopterygii</taxon>
        <taxon>Teleostei</taxon>
        <taxon>Neoteleostei</taxon>
        <taxon>Acanthomorphata</taxon>
        <taxon>Ovalentaria</taxon>
        <taxon>Atherinomorphae</taxon>
        <taxon>Cyprinodontiformes</taxon>
        <taxon>Poeciliidae</taxon>
        <taxon>Poeciliinae</taxon>
        <taxon>Xiphophorus</taxon>
    </lineage>
</organism>
<dbReference type="Ensembl" id="ENSXCOT00000021112.1">
    <property type="protein sequence ID" value="ENSXCOP00000020857.1"/>
    <property type="gene ID" value="ENSXCOG00000015619.1"/>
</dbReference>
<dbReference type="Pfam" id="PF07686">
    <property type="entry name" value="V-set"/>
    <property type="match status" value="1"/>
</dbReference>
<name>A0A3B5MB91_9TELE</name>
<evidence type="ECO:0000256" key="3">
    <source>
        <dbReference type="ARBA" id="ARBA00023136"/>
    </source>
</evidence>
<dbReference type="InterPro" id="IPR036179">
    <property type="entry name" value="Ig-like_dom_sf"/>
</dbReference>
<sequence length="226" mass="25032">LRMKVRLTLICLFFLSEYIILSLQDGETLRTYTENEGGSITVRCEFGYSGVKRFLCKKTCEGKNILIVTTEETDQRGRFSIRYEKRNIFSSDFLYVSITDLKPSDSGRYRCCSDETLDGTLYDDFYLVVTKISALKTKLQILDKILCFCRVGPLIRSTFSSSASTTTATTTSRRTTAAATAAATATAATQSQSFSLSPSESVKLSEKPVAASGSPSVHVDEMIWVC</sequence>
<feature type="chain" id="PRO_5017391159" description="Immunoglobulin V-set domain-containing protein" evidence="4">
    <location>
        <begin position="23"/>
        <end position="226"/>
    </location>
</feature>
<accession>A0A3B5MB91</accession>
<proteinExistence type="predicted"/>
<protein>
    <recommendedName>
        <fullName evidence="5">Immunoglobulin V-set domain-containing protein</fullName>
    </recommendedName>
</protein>
<evidence type="ECO:0000256" key="1">
    <source>
        <dbReference type="ARBA" id="ARBA00004370"/>
    </source>
</evidence>
<reference evidence="6" key="2">
    <citation type="submission" date="2025-09" db="UniProtKB">
        <authorList>
            <consortium name="Ensembl"/>
        </authorList>
    </citation>
    <scope>IDENTIFICATION</scope>
</reference>
<dbReference type="Proteomes" id="UP000261380">
    <property type="component" value="Unplaced"/>
</dbReference>
<keyword evidence="4" id="KW-0732">Signal</keyword>
<dbReference type="GeneTree" id="ENSGT01070000254036"/>
<evidence type="ECO:0000256" key="4">
    <source>
        <dbReference type="SAM" id="SignalP"/>
    </source>
</evidence>
<reference evidence="6" key="1">
    <citation type="submission" date="2025-08" db="UniProtKB">
        <authorList>
            <consortium name="Ensembl"/>
        </authorList>
    </citation>
    <scope>IDENTIFICATION</scope>
</reference>
<keyword evidence="2" id="KW-0812">Transmembrane</keyword>
<keyword evidence="3" id="KW-0472">Membrane</keyword>
<dbReference type="Gene3D" id="2.60.40.10">
    <property type="entry name" value="Immunoglobulins"/>
    <property type="match status" value="1"/>
</dbReference>
<evidence type="ECO:0000313" key="6">
    <source>
        <dbReference type="Ensembl" id="ENSXCOP00000020857.1"/>
    </source>
</evidence>
<feature type="signal peptide" evidence="4">
    <location>
        <begin position="1"/>
        <end position="22"/>
    </location>
</feature>
<evidence type="ECO:0000259" key="5">
    <source>
        <dbReference type="Pfam" id="PF07686"/>
    </source>
</evidence>
<dbReference type="PANTHER" id="PTHR11860:SF118">
    <property type="entry name" value="CMRF35-LIKE MOLECULE 3-RELATED"/>
    <property type="match status" value="1"/>
</dbReference>
<dbReference type="InterPro" id="IPR050671">
    <property type="entry name" value="CD300_family_receptors"/>
</dbReference>
<dbReference type="SUPFAM" id="SSF48726">
    <property type="entry name" value="Immunoglobulin"/>
    <property type="match status" value="1"/>
</dbReference>
<evidence type="ECO:0000313" key="7">
    <source>
        <dbReference type="Proteomes" id="UP000261380"/>
    </source>
</evidence>
<keyword evidence="7" id="KW-1185">Reference proteome</keyword>
<feature type="domain" description="Immunoglobulin V-set" evidence="5">
    <location>
        <begin position="31"/>
        <end position="112"/>
    </location>
</feature>
<dbReference type="AlphaFoldDB" id="A0A3B5MB91"/>
<dbReference type="InterPro" id="IPR013783">
    <property type="entry name" value="Ig-like_fold"/>
</dbReference>
<dbReference type="GO" id="GO:0005886">
    <property type="term" value="C:plasma membrane"/>
    <property type="evidence" value="ECO:0007669"/>
    <property type="project" value="TreeGrafter"/>
</dbReference>
<dbReference type="InterPro" id="IPR013106">
    <property type="entry name" value="Ig_V-set"/>
</dbReference>
<dbReference type="PANTHER" id="PTHR11860">
    <property type="entry name" value="POLYMERIC-IMMUNOGLOBULIN RECEPTOR"/>
    <property type="match status" value="1"/>
</dbReference>
<dbReference type="GO" id="GO:0004888">
    <property type="term" value="F:transmembrane signaling receptor activity"/>
    <property type="evidence" value="ECO:0007669"/>
    <property type="project" value="TreeGrafter"/>
</dbReference>